<dbReference type="InterPro" id="IPR020610">
    <property type="entry name" value="Thiolase_AS"/>
</dbReference>
<feature type="domain" description="Thiolase N-terminal" evidence="9">
    <location>
        <begin position="18"/>
        <end position="272"/>
    </location>
</feature>
<accession>A0A411YD81</accession>
<evidence type="ECO:0000313" key="12">
    <source>
        <dbReference type="Proteomes" id="UP000291469"/>
    </source>
</evidence>
<dbReference type="PIRSF" id="PIRSF000429">
    <property type="entry name" value="Ac-CoA_Ac_transf"/>
    <property type="match status" value="1"/>
</dbReference>
<dbReference type="KEGG" id="erz:ER308_05830"/>
<protein>
    <recommendedName>
        <fullName evidence="6">Probable acetyl-CoA acetyltransferase</fullName>
        <ecNumber evidence="2">2.3.1.9</ecNumber>
    </recommendedName>
    <alternativeName>
        <fullName evidence="5">Acetoacetyl-CoA thiolase</fullName>
    </alternativeName>
</protein>
<evidence type="ECO:0000256" key="4">
    <source>
        <dbReference type="ARBA" id="ARBA00023315"/>
    </source>
</evidence>
<dbReference type="Pfam" id="PF02803">
    <property type="entry name" value="Thiolase_C"/>
    <property type="match status" value="1"/>
</dbReference>
<feature type="active site" description="Acyl-thioester intermediate" evidence="7">
    <location>
        <position position="98"/>
    </location>
</feature>
<evidence type="ECO:0000259" key="10">
    <source>
        <dbReference type="Pfam" id="PF02803"/>
    </source>
</evidence>
<feature type="active site" description="Proton acceptor" evidence="7">
    <location>
        <position position="389"/>
    </location>
</feature>
<evidence type="ECO:0000256" key="7">
    <source>
        <dbReference type="PIRSR" id="PIRSR000429-1"/>
    </source>
</evidence>
<dbReference type="InterPro" id="IPR020613">
    <property type="entry name" value="Thiolase_CS"/>
</dbReference>
<evidence type="ECO:0000313" key="11">
    <source>
        <dbReference type="EMBL" id="QBI19107.1"/>
    </source>
</evidence>
<dbReference type="GO" id="GO:0003985">
    <property type="term" value="F:acetyl-CoA C-acetyltransferase activity"/>
    <property type="evidence" value="ECO:0007669"/>
    <property type="project" value="UniProtKB-EC"/>
</dbReference>
<dbReference type="RefSeq" id="WP_131154104.1">
    <property type="nucleotide sequence ID" value="NZ_CP036402.1"/>
</dbReference>
<keyword evidence="3 8" id="KW-0808">Transferase</keyword>
<dbReference type="AlphaFoldDB" id="A0A411YD81"/>
<evidence type="ECO:0000256" key="3">
    <source>
        <dbReference type="ARBA" id="ARBA00022679"/>
    </source>
</evidence>
<reference evidence="11 12" key="1">
    <citation type="submission" date="2019-01" db="EMBL/GenBank/DDBJ databases">
        <title>Egibacter rhizosphaerae EGI 80759T.</title>
        <authorList>
            <person name="Chen D.-D."/>
            <person name="Tian Y."/>
            <person name="Jiao J.-Y."/>
            <person name="Zhang X.-T."/>
            <person name="Zhang Y.-G."/>
            <person name="Zhang Y."/>
            <person name="Xiao M."/>
            <person name="Shu W.-S."/>
            <person name="Li W.-J."/>
        </authorList>
    </citation>
    <scope>NUCLEOTIDE SEQUENCE [LARGE SCALE GENOMIC DNA]</scope>
    <source>
        <strain evidence="11 12">EGI 80759</strain>
    </source>
</reference>
<dbReference type="EC" id="2.3.1.9" evidence="2"/>
<dbReference type="Gene3D" id="3.40.47.10">
    <property type="match status" value="1"/>
</dbReference>
<dbReference type="EMBL" id="CP036402">
    <property type="protein sequence ID" value="QBI19107.1"/>
    <property type="molecule type" value="Genomic_DNA"/>
</dbReference>
<dbReference type="OrthoDB" id="1402717at2"/>
<dbReference type="Pfam" id="PF00108">
    <property type="entry name" value="Thiolase_N"/>
    <property type="match status" value="1"/>
</dbReference>
<dbReference type="InterPro" id="IPR020615">
    <property type="entry name" value="Thiolase_acyl_enz_int_AS"/>
</dbReference>
<name>A0A411YD81_9ACTN</name>
<dbReference type="CDD" id="cd00751">
    <property type="entry name" value="thiolase"/>
    <property type="match status" value="1"/>
</dbReference>
<dbReference type="InterPro" id="IPR002155">
    <property type="entry name" value="Thiolase"/>
</dbReference>
<sequence>MTADHPAVDPRREPVLLGYARTPIGRLGGAFAGLAAVDLGGRAIASALERAGVPADRVDQVLMGHVLQAGQGQITARQAAQQGGIGMNVPATTINKVCLSGMSAVALADQQIRLGEASVVVAGGMESMSQAPYLLPDARFGYRMGDGKLVDAMVHDGLWCAFDDAHMGATSDAMNARYGIDRAVQDEWAARSHERAATATKEGRFEGEVVPVEIPQRRGEPEIVTEDEGVRPGTTTESLGKLKPAFAADGTITAGNASQISDGAAALVVASRAVAEELGATPVGRIRGYGTVAGPDPSLHHQPAEAIRLAAEKAGVAPDGLEVYEINEAFAAVAKHSTDLLGVDEARVNPHGGAVAVGHPIGASGARITAAVLHQLAARGGGFGAAALCGGGGQGDALLLEVG</sequence>
<feature type="active site" description="Proton acceptor" evidence="7">
    <location>
        <position position="359"/>
    </location>
</feature>
<comment type="similarity">
    <text evidence="1 8">Belongs to the thiolase-like superfamily. Thiolase family.</text>
</comment>
<feature type="domain" description="Thiolase C-terminal" evidence="10">
    <location>
        <begin position="281"/>
        <end position="401"/>
    </location>
</feature>
<dbReference type="InterPro" id="IPR016039">
    <property type="entry name" value="Thiolase-like"/>
</dbReference>
<dbReference type="PROSITE" id="PS00099">
    <property type="entry name" value="THIOLASE_3"/>
    <property type="match status" value="1"/>
</dbReference>
<organism evidence="11 12">
    <name type="scientific">Egibacter rhizosphaerae</name>
    <dbReference type="NCBI Taxonomy" id="1670831"/>
    <lineage>
        <taxon>Bacteria</taxon>
        <taxon>Bacillati</taxon>
        <taxon>Actinomycetota</taxon>
        <taxon>Nitriliruptoria</taxon>
        <taxon>Egibacterales</taxon>
        <taxon>Egibacteraceae</taxon>
        <taxon>Egibacter</taxon>
    </lineage>
</organism>
<evidence type="ECO:0000256" key="2">
    <source>
        <dbReference type="ARBA" id="ARBA00012705"/>
    </source>
</evidence>
<dbReference type="SUPFAM" id="SSF53901">
    <property type="entry name" value="Thiolase-like"/>
    <property type="match status" value="2"/>
</dbReference>
<dbReference type="NCBIfam" id="TIGR01930">
    <property type="entry name" value="AcCoA-C-Actrans"/>
    <property type="match status" value="1"/>
</dbReference>
<dbReference type="PANTHER" id="PTHR18919:SF107">
    <property type="entry name" value="ACETYL-COA ACETYLTRANSFERASE, CYTOSOLIC"/>
    <property type="match status" value="1"/>
</dbReference>
<dbReference type="InterPro" id="IPR020617">
    <property type="entry name" value="Thiolase_C"/>
</dbReference>
<keyword evidence="4 8" id="KW-0012">Acyltransferase</keyword>
<dbReference type="PROSITE" id="PS00098">
    <property type="entry name" value="THIOLASE_1"/>
    <property type="match status" value="1"/>
</dbReference>
<evidence type="ECO:0000256" key="8">
    <source>
        <dbReference type="RuleBase" id="RU003557"/>
    </source>
</evidence>
<keyword evidence="12" id="KW-1185">Reference proteome</keyword>
<evidence type="ECO:0000256" key="5">
    <source>
        <dbReference type="ARBA" id="ARBA00030755"/>
    </source>
</evidence>
<proteinExistence type="inferred from homology"/>
<evidence type="ECO:0000259" key="9">
    <source>
        <dbReference type="Pfam" id="PF00108"/>
    </source>
</evidence>
<dbReference type="PANTHER" id="PTHR18919">
    <property type="entry name" value="ACETYL-COA C-ACYLTRANSFERASE"/>
    <property type="match status" value="1"/>
</dbReference>
<evidence type="ECO:0000256" key="6">
    <source>
        <dbReference type="ARBA" id="ARBA00040529"/>
    </source>
</evidence>
<dbReference type="PROSITE" id="PS00737">
    <property type="entry name" value="THIOLASE_2"/>
    <property type="match status" value="1"/>
</dbReference>
<evidence type="ECO:0000256" key="1">
    <source>
        <dbReference type="ARBA" id="ARBA00010982"/>
    </source>
</evidence>
<gene>
    <name evidence="11" type="ORF">ER308_05830</name>
</gene>
<dbReference type="InterPro" id="IPR020616">
    <property type="entry name" value="Thiolase_N"/>
</dbReference>
<dbReference type="Proteomes" id="UP000291469">
    <property type="component" value="Chromosome"/>
</dbReference>